<dbReference type="PATRIC" id="fig|2702.101.peg.306"/>
<name>A0A135ZA69_GARVA</name>
<feature type="compositionally biased region" description="Basic and acidic residues" evidence="1">
    <location>
        <begin position="143"/>
        <end position="178"/>
    </location>
</feature>
<proteinExistence type="predicted"/>
<dbReference type="RefSeq" id="WP_075523223.1">
    <property type="nucleotide sequence ID" value="NZ_KQ961853.1"/>
</dbReference>
<feature type="compositionally biased region" description="Basic and acidic residues" evidence="1">
    <location>
        <begin position="191"/>
        <end position="260"/>
    </location>
</feature>
<evidence type="ECO:0000313" key="4">
    <source>
        <dbReference type="Proteomes" id="UP000070505"/>
    </source>
</evidence>
<accession>A0A135ZA69</accession>
<dbReference type="EMBL" id="LSRC01000012">
    <property type="protein sequence ID" value="KXI18542.1"/>
    <property type="molecule type" value="Genomic_DNA"/>
</dbReference>
<reference evidence="3 4" key="1">
    <citation type="submission" date="2016-02" db="EMBL/GenBank/DDBJ databases">
        <authorList>
            <person name="Wen L."/>
            <person name="He K."/>
            <person name="Yang H."/>
        </authorList>
    </citation>
    <scope>NUCLEOTIDE SEQUENCE [LARGE SCALE GENOMIC DNA]</scope>
    <source>
        <strain evidence="3 4">CMW7778B</strain>
    </source>
</reference>
<keyword evidence="2" id="KW-1133">Transmembrane helix</keyword>
<dbReference type="CDD" id="cd12087">
    <property type="entry name" value="TM_EGFR-like"/>
    <property type="match status" value="1"/>
</dbReference>
<feature type="region of interest" description="Disordered" evidence="1">
    <location>
        <begin position="143"/>
        <end position="303"/>
    </location>
</feature>
<sequence length="303" mass="33963">MATKVSLGASAKKRQLIKFIVGIVVLAIAISSLGAFWYIRQSSRVKEARRQCEEQVAQVSKARKSYEKLVNNQLLINLSHQDNDDSKKLSEMLEEKSPSIVACNANSIEDLGSRNAEALAALQWYSNKSTDIRALAVSLVKEMNDKQDQNKDNSQEEQKKEDSNKSNKQDSKKPDKQTKTNKNKPNKRKTKQEEQKSKTKQTHKQENKGKNTKKDKTDKSNQQGDKKDKKKDGEDPDKKDGEKPAGPKKNIENPDKKNGEKPAGPKKNIENPDKKNGEKPAGPKKNVEKPADPPAPPTDQKKN</sequence>
<protein>
    <submittedName>
        <fullName evidence="3">Uncharacterized protein</fullName>
    </submittedName>
</protein>
<feature type="transmembrane region" description="Helical" evidence="2">
    <location>
        <begin position="16"/>
        <end position="39"/>
    </location>
</feature>
<evidence type="ECO:0000256" key="1">
    <source>
        <dbReference type="SAM" id="MobiDB-lite"/>
    </source>
</evidence>
<feature type="compositionally biased region" description="Basic residues" evidence="1">
    <location>
        <begin position="179"/>
        <end position="190"/>
    </location>
</feature>
<keyword evidence="2" id="KW-0472">Membrane</keyword>
<evidence type="ECO:0000313" key="3">
    <source>
        <dbReference type="EMBL" id="KXI18542.1"/>
    </source>
</evidence>
<evidence type="ECO:0000256" key="2">
    <source>
        <dbReference type="SAM" id="Phobius"/>
    </source>
</evidence>
<feature type="compositionally biased region" description="Basic and acidic residues" evidence="1">
    <location>
        <begin position="267"/>
        <end position="278"/>
    </location>
</feature>
<gene>
    <name evidence="3" type="ORF">HMPREF3230_00314</name>
</gene>
<organism evidence="3 4">
    <name type="scientific">Gardnerella vaginalis</name>
    <dbReference type="NCBI Taxonomy" id="2702"/>
    <lineage>
        <taxon>Bacteria</taxon>
        <taxon>Bacillati</taxon>
        <taxon>Actinomycetota</taxon>
        <taxon>Actinomycetes</taxon>
        <taxon>Bifidobacteriales</taxon>
        <taxon>Bifidobacteriaceae</taxon>
        <taxon>Gardnerella</taxon>
    </lineage>
</organism>
<dbReference type="AlphaFoldDB" id="A0A135ZA69"/>
<comment type="caution">
    <text evidence="3">The sequence shown here is derived from an EMBL/GenBank/DDBJ whole genome shotgun (WGS) entry which is preliminary data.</text>
</comment>
<dbReference type="Proteomes" id="UP000070505">
    <property type="component" value="Unassembled WGS sequence"/>
</dbReference>
<keyword evidence="2" id="KW-0812">Transmembrane</keyword>